<dbReference type="InterPro" id="IPR036411">
    <property type="entry name" value="TorD-like_sf"/>
</dbReference>
<evidence type="ECO:0000313" key="3">
    <source>
        <dbReference type="EMBL" id="SUC10619.1"/>
    </source>
</evidence>
<dbReference type="Gene3D" id="1.10.3480.10">
    <property type="entry name" value="TorD-like"/>
    <property type="match status" value="1"/>
</dbReference>
<proteinExistence type="inferred from homology"/>
<dbReference type="SUPFAM" id="SSF89155">
    <property type="entry name" value="TorD-like"/>
    <property type="match status" value="1"/>
</dbReference>
<dbReference type="InterPro" id="IPR026269">
    <property type="entry name" value="DmsD-type"/>
</dbReference>
<dbReference type="HAMAP" id="MF_00940">
    <property type="entry name" value="DmsD_chaperone"/>
    <property type="match status" value="1"/>
</dbReference>
<dbReference type="AlphaFoldDB" id="A0A379EW27"/>
<dbReference type="PANTHER" id="PTHR34227:SF13">
    <property type="entry name" value="TAT PROOFREADING CHAPERONE DMSD-RELATED"/>
    <property type="match status" value="1"/>
</dbReference>
<dbReference type="EMBL" id="UGTV01000015">
    <property type="protein sequence ID" value="SUC10619.1"/>
    <property type="molecule type" value="Genomic_DNA"/>
</dbReference>
<dbReference type="PANTHER" id="PTHR34227">
    <property type="entry name" value="CHAPERONE PROTEIN YCDY"/>
    <property type="match status" value="1"/>
</dbReference>
<gene>
    <name evidence="2 3" type="primary">dmsD</name>
    <name evidence="3" type="ORF">NCTC11621_01683</name>
</gene>
<protein>
    <recommendedName>
        <fullName evidence="2">Probable Tat proofreading chaperone DmsD</fullName>
    </recommendedName>
    <alternativeName>
        <fullName evidence="2">DMSO reductase maturation protein</fullName>
    </alternativeName>
    <alternativeName>
        <fullName evidence="2">Twin-arginine leader-binding protein DmsD</fullName>
    </alternativeName>
</protein>
<dbReference type="Proteomes" id="UP000254704">
    <property type="component" value="Unassembled WGS sequence"/>
</dbReference>
<dbReference type="NCBIfam" id="NF008632">
    <property type="entry name" value="PRK11621.1"/>
    <property type="match status" value="1"/>
</dbReference>
<comment type="similarity">
    <text evidence="2">Belongs to the TorD/DmsD family. DmsD subfamily.</text>
</comment>
<evidence type="ECO:0000256" key="1">
    <source>
        <dbReference type="ARBA" id="ARBA00023186"/>
    </source>
</evidence>
<keyword evidence="1 2" id="KW-0143">Chaperone</keyword>
<sequence>MNTAQLEWISVSGRLLGSLFYYAPDNQNLAPIIDFFQQSDWQAEWQPTPSTDVVVKIEQGLLSEQLVFEYQHLFIGPNALIAPPWGSVYLDPESVIFGHSLLKLREFLRQHEIAFVIEQNEPEDHIGLMLMLAAYLAENHPELLNVFLAEHFLTWSTRYLQLMAAQQESAFYQGIALLTQLTLTDWQQQLAIEVQKARLYR</sequence>
<dbReference type="InterPro" id="IPR020945">
    <property type="entry name" value="DMSO/NO3_reduct_chaperone"/>
</dbReference>
<evidence type="ECO:0000256" key="2">
    <source>
        <dbReference type="HAMAP-Rule" id="MF_00940"/>
    </source>
</evidence>
<organism evidence="3 4">
    <name type="scientific">Pasteurella canis</name>
    <dbReference type="NCBI Taxonomy" id="753"/>
    <lineage>
        <taxon>Bacteria</taxon>
        <taxon>Pseudomonadati</taxon>
        <taxon>Pseudomonadota</taxon>
        <taxon>Gammaproteobacteria</taxon>
        <taxon>Pasteurellales</taxon>
        <taxon>Pasteurellaceae</taxon>
        <taxon>Pasteurella</taxon>
    </lineage>
</organism>
<accession>A0A379EW27</accession>
<dbReference type="GO" id="GO:0005048">
    <property type="term" value="F:signal sequence binding"/>
    <property type="evidence" value="ECO:0007669"/>
    <property type="project" value="InterPro"/>
</dbReference>
<dbReference type="RefSeq" id="WP_115323233.1">
    <property type="nucleotide sequence ID" value="NZ_BQFX01000026.1"/>
</dbReference>
<evidence type="ECO:0000313" key="4">
    <source>
        <dbReference type="Proteomes" id="UP000254704"/>
    </source>
</evidence>
<dbReference type="InterPro" id="IPR028611">
    <property type="entry name" value="DmsD_chaperone"/>
</dbReference>
<name>A0A379EW27_9PAST</name>
<reference evidence="3 4" key="1">
    <citation type="submission" date="2018-06" db="EMBL/GenBank/DDBJ databases">
        <authorList>
            <consortium name="Pathogen Informatics"/>
            <person name="Doyle S."/>
        </authorList>
    </citation>
    <scope>NUCLEOTIDE SEQUENCE [LARGE SCALE GENOMIC DNA]</scope>
    <source>
        <strain evidence="3 4">NCTC11621</strain>
    </source>
</reference>
<dbReference type="PIRSF" id="PIRSF004690">
    <property type="entry name" value="DmsD"/>
    <property type="match status" value="1"/>
</dbReference>
<dbReference type="InterPro" id="IPR050289">
    <property type="entry name" value="TorD/DmsD_chaperones"/>
</dbReference>
<dbReference type="Pfam" id="PF02613">
    <property type="entry name" value="Nitrate_red_del"/>
    <property type="match status" value="1"/>
</dbReference>
<comment type="function">
    <text evidence="2">Required for biogenesis/assembly of DMSO reductase, but not for the interaction of the DmsA signal peptide with the Tat system. May be part of a chaperone cascade complex that facilitates a folding-maturation pathway for the substrate protein.</text>
</comment>